<keyword evidence="2" id="KW-0143">Chaperone</keyword>
<name>A0A3S1BJI7_ELYCH</name>
<evidence type="ECO:0008006" key="5">
    <source>
        <dbReference type="Google" id="ProtNLM"/>
    </source>
</evidence>
<dbReference type="AlphaFoldDB" id="A0A3S1BJI7"/>
<gene>
    <name evidence="3" type="ORF">EGW08_009889</name>
</gene>
<protein>
    <recommendedName>
        <fullName evidence="5">Prefoldin subunit 4</fullName>
    </recommendedName>
</protein>
<dbReference type="InterPro" id="IPR002777">
    <property type="entry name" value="PFD_beta-like"/>
</dbReference>
<dbReference type="InterPro" id="IPR016661">
    <property type="entry name" value="PFDN4"/>
</dbReference>
<accession>A0A3S1BJI7</accession>
<dbReference type="SUPFAM" id="SSF46579">
    <property type="entry name" value="Prefoldin"/>
    <property type="match status" value="1"/>
</dbReference>
<evidence type="ECO:0000313" key="3">
    <source>
        <dbReference type="EMBL" id="RUS82336.1"/>
    </source>
</evidence>
<comment type="caution">
    <text evidence="3">The sequence shown here is derived from an EMBL/GenBank/DDBJ whole genome shotgun (WGS) entry which is preliminary data.</text>
</comment>
<keyword evidence="4" id="KW-1185">Reference proteome</keyword>
<dbReference type="GO" id="GO:0016272">
    <property type="term" value="C:prefoldin complex"/>
    <property type="evidence" value="ECO:0007669"/>
    <property type="project" value="InterPro"/>
</dbReference>
<evidence type="ECO:0000256" key="2">
    <source>
        <dbReference type="ARBA" id="ARBA00023186"/>
    </source>
</evidence>
<dbReference type="PANTHER" id="PTHR21100">
    <property type="entry name" value="PREFOLDIN SUBUNIT 4"/>
    <property type="match status" value="1"/>
</dbReference>
<proteinExistence type="inferred from homology"/>
<dbReference type="GO" id="GO:0051082">
    <property type="term" value="F:unfolded protein binding"/>
    <property type="evidence" value="ECO:0007669"/>
    <property type="project" value="InterPro"/>
</dbReference>
<dbReference type="STRING" id="188477.A0A3S1BJI7"/>
<reference evidence="3 4" key="1">
    <citation type="submission" date="2019-01" db="EMBL/GenBank/DDBJ databases">
        <title>A draft genome assembly of the solar-powered sea slug Elysia chlorotica.</title>
        <authorList>
            <person name="Cai H."/>
            <person name="Li Q."/>
            <person name="Fang X."/>
            <person name="Li J."/>
            <person name="Curtis N.E."/>
            <person name="Altenburger A."/>
            <person name="Shibata T."/>
            <person name="Feng M."/>
            <person name="Maeda T."/>
            <person name="Schwartz J.A."/>
            <person name="Shigenobu S."/>
            <person name="Lundholm N."/>
            <person name="Nishiyama T."/>
            <person name="Yang H."/>
            <person name="Hasebe M."/>
            <person name="Li S."/>
            <person name="Pierce S.K."/>
            <person name="Wang J."/>
        </authorList>
    </citation>
    <scope>NUCLEOTIDE SEQUENCE [LARGE SCALE GENOMIC DNA]</scope>
    <source>
        <strain evidence="3">EC2010</strain>
        <tissue evidence="3">Whole organism of an adult</tissue>
    </source>
</reference>
<dbReference type="Proteomes" id="UP000271974">
    <property type="component" value="Unassembled WGS sequence"/>
</dbReference>
<dbReference type="GO" id="GO:0006457">
    <property type="term" value="P:protein folding"/>
    <property type="evidence" value="ECO:0007669"/>
    <property type="project" value="InterPro"/>
</dbReference>
<feature type="non-terminal residue" evidence="3">
    <location>
        <position position="1"/>
    </location>
</feature>
<dbReference type="Pfam" id="PF01920">
    <property type="entry name" value="Prefoldin_2"/>
    <property type="match status" value="1"/>
</dbReference>
<organism evidence="3 4">
    <name type="scientific">Elysia chlorotica</name>
    <name type="common">Eastern emerald elysia</name>
    <name type="synonym">Sea slug</name>
    <dbReference type="NCBI Taxonomy" id="188477"/>
    <lineage>
        <taxon>Eukaryota</taxon>
        <taxon>Metazoa</taxon>
        <taxon>Spiralia</taxon>
        <taxon>Lophotrochozoa</taxon>
        <taxon>Mollusca</taxon>
        <taxon>Gastropoda</taxon>
        <taxon>Heterobranchia</taxon>
        <taxon>Euthyneura</taxon>
        <taxon>Panpulmonata</taxon>
        <taxon>Sacoglossa</taxon>
        <taxon>Placobranchoidea</taxon>
        <taxon>Plakobranchidae</taxon>
        <taxon>Elysia</taxon>
    </lineage>
</organism>
<dbReference type="OrthoDB" id="10250441at2759"/>
<sequence>NQSLLIFQSDTQVTFEDQQKINRFARTNARLMDLKEELTSKEVSYDFHKFSQPVKVLNKMCTYQIGEVLVEMTAEEAQAALEVAKGTCQGEIDALKVQADGYKQTLSDLKTQLYAKFGTNINLDLDDES</sequence>
<evidence type="ECO:0000313" key="4">
    <source>
        <dbReference type="Proteomes" id="UP000271974"/>
    </source>
</evidence>
<dbReference type="EMBL" id="RQTK01000290">
    <property type="protein sequence ID" value="RUS82336.1"/>
    <property type="molecule type" value="Genomic_DNA"/>
</dbReference>
<evidence type="ECO:0000256" key="1">
    <source>
        <dbReference type="ARBA" id="ARBA00008045"/>
    </source>
</evidence>
<dbReference type="PANTHER" id="PTHR21100:SF9">
    <property type="entry name" value="PREFOLDIN SUBUNIT 4"/>
    <property type="match status" value="1"/>
</dbReference>
<dbReference type="GO" id="GO:0005737">
    <property type="term" value="C:cytoplasm"/>
    <property type="evidence" value="ECO:0007669"/>
    <property type="project" value="TreeGrafter"/>
</dbReference>
<comment type="similarity">
    <text evidence="1">Belongs to the prefoldin subunit beta family.</text>
</comment>